<comment type="caution">
    <text evidence="9">The sequence shown here is derived from an EMBL/GenBank/DDBJ whole genome shotgun (WGS) entry which is preliminary data.</text>
</comment>
<keyword evidence="3 8" id="KW-0812">Transmembrane</keyword>
<dbReference type="GO" id="GO:0022857">
    <property type="term" value="F:transmembrane transporter activity"/>
    <property type="evidence" value="ECO:0007669"/>
    <property type="project" value="InterPro"/>
</dbReference>
<feature type="transmembrane region" description="Helical" evidence="8">
    <location>
        <begin position="272"/>
        <end position="288"/>
    </location>
</feature>
<evidence type="ECO:0000256" key="8">
    <source>
        <dbReference type="SAM" id="Phobius"/>
    </source>
</evidence>
<feature type="compositionally biased region" description="Basic and acidic residues" evidence="7">
    <location>
        <begin position="1"/>
        <end position="40"/>
    </location>
</feature>
<evidence type="ECO:0000313" key="9">
    <source>
        <dbReference type="EMBL" id="GFO19824.1"/>
    </source>
</evidence>
<feature type="compositionally biased region" description="Low complexity" evidence="7">
    <location>
        <begin position="41"/>
        <end position="59"/>
    </location>
</feature>
<proteinExistence type="inferred from homology"/>
<evidence type="ECO:0000256" key="5">
    <source>
        <dbReference type="ARBA" id="ARBA00022989"/>
    </source>
</evidence>
<name>A0AAV4BLL8_9GAST</name>
<dbReference type="Proteomes" id="UP000735302">
    <property type="component" value="Unassembled WGS sequence"/>
</dbReference>
<feature type="transmembrane region" description="Helical" evidence="8">
    <location>
        <begin position="212"/>
        <end position="229"/>
    </location>
</feature>
<evidence type="ECO:0000313" key="10">
    <source>
        <dbReference type="Proteomes" id="UP000735302"/>
    </source>
</evidence>
<keyword evidence="6 8" id="KW-0472">Membrane</keyword>
<evidence type="ECO:0000256" key="4">
    <source>
        <dbReference type="ARBA" id="ARBA00022856"/>
    </source>
</evidence>
<dbReference type="EMBL" id="BLXT01005114">
    <property type="protein sequence ID" value="GFO19824.1"/>
    <property type="molecule type" value="Genomic_DNA"/>
</dbReference>
<organism evidence="9 10">
    <name type="scientific">Plakobranchus ocellatus</name>
    <dbReference type="NCBI Taxonomy" id="259542"/>
    <lineage>
        <taxon>Eukaryota</taxon>
        <taxon>Metazoa</taxon>
        <taxon>Spiralia</taxon>
        <taxon>Lophotrochozoa</taxon>
        <taxon>Mollusca</taxon>
        <taxon>Gastropoda</taxon>
        <taxon>Heterobranchia</taxon>
        <taxon>Euthyneura</taxon>
        <taxon>Panpulmonata</taxon>
        <taxon>Sacoglossa</taxon>
        <taxon>Placobranchoidea</taxon>
        <taxon>Plakobranchidae</taxon>
        <taxon>Plakobranchus</taxon>
    </lineage>
</organism>
<protein>
    <submittedName>
        <fullName evidence="9">Solute carrier family 15 member 4</fullName>
    </submittedName>
</protein>
<dbReference type="SUPFAM" id="SSF103473">
    <property type="entry name" value="MFS general substrate transporter"/>
    <property type="match status" value="1"/>
</dbReference>
<accession>A0AAV4BLL8</accession>
<feature type="transmembrane region" description="Helical" evidence="8">
    <location>
        <begin position="179"/>
        <end position="200"/>
    </location>
</feature>
<comment type="subcellular location">
    <subcellularLocation>
        <location evidence="1">Membrane</location>
        <topology evidence="1">Multi-pass membrane protein</topology>
    </subcellularLocation>
</comment>
<dbReference type="PANTHER" id="PTHR11654">
    <property type="entry name" value="OLIGOPEPTIDE TRANSPORTER-RELATED"/>
    <property type="match status" value="1"/>
</dbReference>
<reference evidence="9 10" key="1">
    <citation type="journal article" date="2021" name="Elife">
        <title>Chloroplast acquisition without the gene transfer in kleptoplastic sea slugs, Plakobranchus ocellatus.</title>
        <authorList>
            <person name="Maeda T."/>
            <person name="Takahashi S."/>
            <person name="Yoshida T."/>
            <person name="Shimamura S."/>
            <person name="Takaki Y."/>
            <person name="Nagai Y."/>
            <person name="Toyoda A."/>
            <person name="Suzuki Y."/>
            <person name="Arimoto A."/>
            <person name="Ishii H."/>
            <person name="Satoh N."/>
            <person name="Nishiyama T."/>
            <person name="Hasebe M."/>
            <person name="Maruyama T."/>
            <person name="Minagawa J."/>
            <person name="Obokata J."/>
            <person name="Shigenobu S."/>
        </authorList>
    </citation>
    <scope>NUCLEOTIDE SEQUENCE [LARGE SCALE GENOMIC DNA]</scope>
</reference>
<dbReference type="GO" id="GO:0015833">
    <property type="term" value="P:peptide transport"/>
    <property type="evidence" value="ECO:0007669"/>
    <property type="project" value="UniProtKB-KW"/>
</dbReference>
<comment type="similarity">
    <text evidence="2">Belongs to the major facilitator superfamily. Proton-dependent oligopeptide transporter (POT/PTR) (TC 2.A.17) family.</text>
</comment>
<evidence type="ECO:0000256" key="1">
    <source>
        <dbReference type="ARBA" id="ARBA00004141"/>
    </source>
</evidence>
<feature type="transmembrane region" description="Helical" evidence="8">
    <location>
        <begin position="140"/>
        <end position="159"/>
    </location>
</feature>
<keyword evidence="4" id="KW-0653">Protein transport</keyword>
<evidence type="ECO:0000256" key="3">
    <source>
        <dbReference type="ARBA" id="ARBA00022692"/>
    </source>
</evidence>
<dbReference type="Gene3D" id="1.20.1250.20">
    <property type="entry name" value="MFS general substrate transporter like domains"/>
    <property type="match status" value="1"/>
</dbReference>
<evidence type="ECO:0000256" key="6">
    <source>
        <dbReference type="ARBA" id="ARBA00023136"/>
    </source>
</evidence>
<dbReference type="InterPro" id="IPR000109">
    <property type="entry name" value="POT_fam"/>
</dbReference>
<evidence type="ECO:0000256" key="7">
    <source>
        <dbReference type="SAM" id="MobiDB-lite"/>
    </source>
</evidence>
<keyword evidence="10" id="KW-1185">Reference proteome</keyword>
<keyword evidence="4" id="KW-0813">Transport</keyword>
<feature type="region of interest" description="Disordered" evidence="7">
    <location>
        <begin position="1"/>
        <end position="117"/>
    </location>
</feature>
<evidence type="ECO:0000256" key="2">
    <source>
        <dbReference type="ARBA" id="ARBA00005982"/>
    </source>
</evidence>
<dbReference type="InterPro" id="IPR036259">
    <property type="entry name" value="MFS_trans_sf"/>
</dbReference>
<sequence length="319" mass="35576">MKRHGDHLDEEQRRLLVEGTHHRQQEEDTDTDFRSKDGDSPRSSSPSSSSTPSSPSNRESSSHATARSGVVRTNHAVRQPRSLNGKHSDYGSRRRRSDYEYANIGPSSEGYTSSDRRLGASNRQTMAPVAVTTTSWQTRLGLGAILLAVTLERICFYALTGNLVLFLNKNPYLWESYHAMNALFLFFGITYIMSIVGGWLADSFMGRFRTMVLSYVVYMLGYGMLPFMAEDSEKNFWPHFRHHGNITLPAICGGGRPREPSASNPFSDNCSWLVYIVLVVIAMGSGALKANMCPFGSDQVSSVFDLPVSTIPKLQHTFD</sequence>
<dbReference type="AlphaFoldDB" id="A0AAV4BLL8"/>
<dbReference type="GO" id="GO:0016020">
    <property type="term" value="C:membrane"/>
    <property type="evidence" value="ECO:0007669"/>
    <property type="project" value="UniProtKB-SubCell"/>
</dbReference>
<dbReference type="Pfam" id="PF00854">
    <property type="entry name" value="PTR2"/>
    <property type="match status" value="1"/>
</dbReference>
<keyword evidence="4" id="KW-0571">Peptide transport</keyword>
<keyword evidence="5 8" id="KW-1133">Transmembrane helix</keyword>
<gene>
    <name evidence="9" type="ORF">PoB_004632900</name>
</gene>